<keyword evidence="3" id="KW-1185">Reference proteome</keyword>
<protein>
    <submittedName>
        <fullName evidence="2">Uncharacterized protein</fullName>
    </submittedName>
</protein>
<dbReference type="AlphaFoldDB" id="A0A2G8RFH3"/>
<dbReference type="EMBL" id="AWWI01000064">
    <property type="protein sequence ID" value="PIL20334.1"/>
    <property type="molecule type" value="Genomic_DNA"/>
</dbReference>
<feature type="transmembrane region" description="Helical" evidence="1">
    <location>
        <begin position="37"/>
        <end position="57"/>
    </location>
</feature>
<organism evidence="2 3">
    <name type="scientific">Puniceibacterium antarcticum</name>
    <dbReference type="NCBI Taxonomy" id="1206336"/>
    <lineage>
        <taxon>Bacteria</taxon>
        <taxon>Pseudomonadati</taxon>
        <taxon>Pseudomonadota</taxon>
        <taxon>Alphaproteobacteria</taxon>
        <taxon>Rhodobacterales</taxon>
        <taxon>Paracoccaceae</taxon>
        <taxon>Puniceibacterium</taxon>
    </lineage>
</organism>
<name>A0A2G8RFH3_9RHOB</name>
<evidence type="ECO:0000313" key="2">
    <source>
        <dbReference type="EMBL" id="PIL20334.1"/>
    </source>
</evidence>
<evidence type="ECO:0000313" key="3">
    <source>
        <dbReference type="Proteomes" id="UP000231259"/>
    </source>
</evidence>
<proteinExistence type="predicted"/>
<reference evidence="2 3" key="1">
    <citation type="submission" date="2013-09" db="EMBL/GenBank/DDBJ databases">
        <title>Genome sequencing of Phaeobacter antarcticus sp. nov. SM1211.</title>
        <authorList>
            <person name="Zhang X.-Y."/>
            <person name="Liu C."/>
            <person name="Chen X.-L."/>
            <person name="Xie B.-B."/>
            <person name="Qin Q.-L."/>
            <person name="Rong J.-C."/>
            <person name="Zhang Y.-Z."/>
        </authorList>
    </citation>
    <scope>NUCLEOTIDE SEQUENCE [LARGE SCALE GENOMIC DNA]</scope>
    <source>
        <strain evidence="2 3">SM1211</strain>
    </source>
</reference>
<keyword evidence="1" id="KW-0472">Membrane</keyword>
<comment type="caution">
    <text evidence="2">The sequence shown here is derived from an EMBL/GenBank/DDBJ whole genome shotgun (WGS) entry which is preliminary data.</text>
</comment>
<gene>
    <name evidence="2" type="ORF">P775_10315</name>
</gene>
<evidence type="ECO:0000256" key="1">
    <source>
        <dbReference type="SAM" id="Phobius"/>
    </source>
</evidence>
<keyword evidence="1" id="KW-1133">Transmembrane helix</keyword>
<accession>A0A2G8RFH3</accession>
<dbReference type="Proteomes" id="UP000231259">
    <property type="component" value="Unassembled WGS sequence"/>
</dbReference>
<feature type="transmembrane region" description="Helical" evidence="1">
    <location>
        <begin position="12"/>
        <end position="31"/>
    </location>
</feature>
<keyword evidence="1" id="KW-0812">Transmembrane</keyword>
<sequence>MIRPGAQKELRRWRDAIAGAGVLALGLYWAFLTGGGLLHWIGYVVCLCGLALLVAGIQRARFRQGEGGPGVVEINERRIGYFGPLTGGIVDLDDLDALSIDRGEKPPHWVLVQKGQPPLHIPLTAQGAESLFDSFATLPGIRTEHMLREMREPKRDIVVIWRSAARVNTIRRLH</sequence>